<feature type="transmembrane region" description="Helical" evidence="3">
    <location>
        <begin position="825"/>
        <end position="846"/>
    </location>
</feature>
<feature type="compositionally biased region" description="Low complexity" evidence="2">
    <location>
        <begin position="203"/>
        <end position="224"/>
    </location>
</feature>
<feature type="region of interest" description="Disordered" evidence="2">
    <location>
        <begin position="121"/>
        <end position="224"/>
    </location>
</feature>
<feature type="domain" description="RING-type" evidence="4">
    <location>
        <begin position="73"/>
        <end position="111"/>
    </location>
</feature>
<feature type="compositionally biased region" description="Basic and acidic residues" evidence="2">
    <location>
        <begin position="658"/>
        <end position="672"/>
    </location>
</feature>
<evidence type="ECO:0000256" key="1">
    <source>
        <dbReference type="PROSITE-ProRule" id="PRU00175"/>
    </source>
</evidence>
<dbReference type="GO" id="GO:0008270">
    <property type="term" value="F:zinc ion binding"/>
    <property type="evidence" value="ECO:0007669"/>
    <property type="project" value="UniProtKB-KW"/>
</dbReference>
<evidence type="ECO:0000259" key="4">
    <source>
        <dbReference type="PROSITE" id="PS50089"/>
    </source>
</evidence>
<evidence type="ECO:0000256" key="3">
    <source>
        <dbReference type="SAM" id="Phobius"/>
    </source>
</evidence>
<evidence type="ECO:0000256" key="2">
    <source>
        <dbReference type="SAM" id="MobiDB-lite"/>
    </source>
</evidence>
<proteinExistence type="predicted"/>
<keyword evidence="3" id="KW-0812">Transmembrane</keyword>
<feature type="compositionally biased region" description="Basic and acidic residues" evidence="2">
    <location>
        <begin position="337"/>
        <end position="357"/>
    </location>
</feature>
<dbReference type="Gene3D" id="3.30.40.10">
    <property type="entry name" value="Zinc/RING finger domain, C3HC4 (zinc finger)"/>
    <property type="match status" value="1"/>
</dbReference>
<organism evidence="5">
    <name type="scientific">Neospora caninum (strain Liverpool)</name>
    <dbReference type="NCBI Taxonomy" id="572307"/>
    <lineage>
        <taxon>Eukaryota</taxon>
        <taxon>Sar</taxon>
        <taxon>Alveolata</taxon>
        <taxon>Apicomplexa</taxon>
        <taxon>Conoidasida</taxon>
        <taxon>Coccidia</taxon>
        <taxon>Eucoccidiorida</taxon>
        <taxon>Eimeriorina</taxon>
        <taxon>Sarcocystidae</taxon>
        <taxon>Neospora</taxon>
    </lineage>
</organism>
<feature type="region of interest" description="Disordered" evidence="2">
    <location>
        <begin position="337"/>
        <end position="368"/>
    </location>
</feature>
<gene>
    <name evidence="5" type="ORF">BN1204_031940</name>
</gene>
<accession>A0A0F7UC22</accession>
<dbReference type="AlphaFoldDB" id="A0A0F7UC22"/>
<keyword evidence="1" id="KW-0863">Zinc-finger</keyword>
<reference evidence="5" key="1">
    <citation type="journal article" date="2015" name="PLoS ONE">
        <title>Comprehensive Evaluation of Toxoplasma gondii VEG and Neospora caninum LIV Genomes with Tachyzoite Stage Transcriptome and Proteome Defines Novel Transcript Features.</title>
        <authorList>
            <person name="Ramaprasad A."/>
            <person name="Mourier T."/>
            <person name="Naeem R."/>
            <person name="Malas T.B."/>
            <person name="Moussa E."/>
            <person name="Panigrahi A."/>
            <person name="Vermont S.J."/>
            <person name="Otto T.D."/>
            <person name="Wastling J."/>
            <person name="Pain A."/>
        </authorList>
    </citation>
    <scope>NUCLEOTIDE SEQUENCE</scope>
    <source>
        <strain evidence="5">Liverpool</strain>
    </source>
</reference>
<keyword evidence="1" id="KW-0479">Metal-binding</keyword>
<dbReference type="InterPro" id="IPR001841">
    <property type="entry name" value="Znf_RING"/>
</dbReference>
<dbReference type="EMBL" id="LN714483">
    <property type="protein sequence ID" value="CEL67394.1"/>
    <property type="molecule type" value="Genomic_DNA"/>
</dbReference>
<evidence type="ECO:0000313" key="5">
    <source>
        <dbReference type="EMBL" id="CEL67394.1"/>
    </source>
</evidence>
<sequence length="859" mass="90599">MANLRAVPDLGDSSPRSSRSPSDASSERLSLPPFYIFSFLSPFAASTSLPSLTSPLGANTVLAGKEVVDWSTCPICLQVLCRPVWGPCQHVACGGCFVGSLQWRQKCPVCNRPMKASDLECMRPPAVSSTARPETASRDAQPSSSPQSHPSLASSVTPSSPSVPVSSVSTAAFASSASRSPAEPSEPPPGRAAGQPDTDRGQSPPTATTASWAPPFRQGSLGPTPAATAAAAAAAAVSAAAAATVTATLAGGSDAVLSAAEDVKDGASAAASAISAVLSSGDFDGEAERSAGGRGRSADIDAREQTTHTTLAGDGTDEKTMIACVQRLLEEERLQALEKETQTPGREREANAREGRAAEAAPDPRTPETDQIIKMCDSYYERVLAARDGDKGSDGCAPSAFSSSALGSSFASAVSVTSTLYWRLLLRCELCGEVVAMHKYDAHRRSSCAFRRCRFFPFGCEFVAKVEEPCSAATSSCVSPLPASAPSSLFASSVAPATAPSSSSSSPSSSAQRSSRNALQLRVHEHRCPYRLVKCPCCWKYCTERSSSVVLPLARLATLRASRPGSRQPLPKGPSLPVSTSAAESERGAAVPHLASVDSEEEDVRADAGEDAEGRVVSAGARLDEAESARASSGDPAELHASNRNRIDSSLVPGDLPPRGRELGDARDDRAGADSSAPSQQDLVHLLILQQQDLPREEEADRLWFSVQRDSSSLFASAEVEEVDLADPVGRVVFDDLQGAMDYLLDTEEEIENRIERYGMEPKAFMREQGGLLVCSPDCIVKEPQRLRVELHESLALLGVTWAVGFPLAFLLGAASSFWGQKAAAFMDIAVPYFFSIVSGWLTGFLRQRPAAGFSLQHE</sequence>
<feature type="compositionally biased region" description="Basic and acidic residues" evidence="2">
    <location>
        <begin position="605"/>
        <end position="614"/>
    </location>
</feature>
<keyword evidence="3" id="KW-1133">Transmembrane helix</keyword>
<feature type="region of interest" description="Disordered" evidence="2">
    <location>
        <begin position="283"/>
        <end position="315"/>
    </location>
</feature>
<dbReference type="PROSITE" id="PS50089">
    <property type="entry name" value="ZF_RING_2"/>
    <property type="match status" value="1"/>
</dbReference>
<dbReference type="Pfam" id="PF13923">
    <property type="entry name" value="zf-C3HC4_2"/>
    <property type="match status" value="1"/>
</dbReference>
<dbReference type="SUPFAM" id="SSF57850">
    <property type="entry name" value="RING/U-box"/>
    <property type="match status" value="1"/>
</dbReference>
<feature type="compositionally biased region" description="Low complexity" evidence="2">
    <location>
        <begin position="140"/>
        <end position="183"/>
    </location>
</feature>
<name>A0A0F7UC22_NEOCL</name>
<dbReference type="SMART" id="SM00184">
    <property type="entry name" value="RING"/>
    <property type="match status" value="1"/>
</dbReference>
<feature type="transmembrane region" description="Helical" evidence="3">
    <location>
        <begin position="795"/>
        <end position="819"/>
    </location>
</feature>
<dbReference type="InterPro" id="IPR013083">
    <property type="entry name" value="Znf_RING/FYVE/PHD"/>
</dbReference>
<feature type="compositionally biased region" description="Basic and acidic residues" evidence="2">
    <location>
        <begin position="286"/>
        <end position="306"/>
    </location>
</feature>
<feature type="region of interest" description="Disordered" evidence="2">
    <location>
        <begin position="563"/>
        <end position="679"/>
    </location>
</feature>
<feature type="compositionally biased region" description="Low complexity" evidence="2">
    <location>
        <begin position="8"/>
        <end position="27"/>
    </location>
</feature>
<keyword evidence="1" id="KW-0862">Zinc</keyword>
<keyword evidence="3" id="KW-0472">Membrane</keyword>
<feature type="region of interest" description="Disordered" evidence="2">
    <location>
        <begin position="1"/>
        <end position="27"/>
    </location>
</feature>
<protein>
    <recommendedName>
        <fullName evidence="4">RING-type domain-containing protein</fullName>
    </recommendedName>
</protein>